<accession>A0A314YWU6</accession>
<dbReference type="NCBIfam" id="TIGR01640">
    <property type="entry name" value="F_box_assoc_1"/>
    <property type="match status" value="1"/>
</dbReference>
<gene>
    <name evidence="2" type="ORF">Pyn_05828</name>
</gene>
<name>A0A314YWU6_PRUYE</name>
<dbReference type="AlphaFoldDB" id="A0A314YWU6"/>
<sequence length="417" mass="48266">MEAISRDRVPEEIRPKKRMRIRFRCRQAMRADNSVNIPEEIIHDILLLLPIKSLLKCTAVCKSWRSLIQSSAFMHTHLSRAIIQSNNQNDDARLLLLQFAHREERKRSYSLHWDRCPSFSEYSKLTDPFIAYNEISGRQEDNNQTTKMGNRNCKVNVLGTCNGLVCLQEGDIATLIWNPSIRKFVVLPPPGVTFMGSTSHAFGYDPRTNDYKVFRTVSYYKPCGLSRAVEIFSLARGFWKRLRNAVVPANFSPGNSTSYDKPDALVNGALHWIQREGDNKFIVSFDLSTELFGKILMPKSALRRRTERWTREVPWLTGDVHFYLWVMKDYGVAESWSKLFTISTQQHVLRPLSFRKSGQVVLAYSSDDKCYELVDPNSKQCDDFRIDGYCPRTSLYCFMDYFVESIVLLDRPDAISY</sequence>
<evidence type="ECO:0000313" key="2">
    <source>
        <dbReference type="EMBL" id="PQQ12685.1"/>
    </source>
</evidence>
<reference evidence="2 3" key="1">
    <citation type="submission" date="2018-02" db="EMBL/GenBank/DDBJ databases">
        <title>Draft genome of wild Prunus yedoensis var. nudiflora.</title>
        <authorList>
            <person name="Baek S."/>
            <person name="Kim J.-H."/>
            <person name="Choi K."/>
            <person name="Kim G.-B."/>
            <person name="Cho A."/>
            <person name="Jang H."/>
            <person name="Shin C.-H."/>
            <person name="Yu H.-J."/>
            <person name="Mun J.-H."/>
        </authorList>
    </citation>
    <scope>NUCLEOTIDE SEQUENCE [LARGE SCALE GENOMIC DNA]</scope>
    <source>
        <strain evidence="3">cv. Jeju island</strain>
        <tissue evidence="2">Leaf</tissue>
    </source>
</reference>
<keyword evidence="3" id="KW-1185">Reference proteome</keyword>
<dbReference type="SMART" id="SM00256">
    <property type="entry name" value="FBOX"/>
    <property type="match status" value="1"/>
</dbReference>
<dbReference type="Proteomes" id="UP000250321">
    <property type="component" value="Unassembled WGS sequence"/>
</dbReference>
<comment type="caution">
    <text evidence="2">The sequence shown here is derived from an EMBL/GenBank/DDBJ whole genome shotgun (WGS) entry which is preliminary data.</text>
</comment>
<dbReference type="InterPro" id="IPR017451">
    <property type="entry name" value="F-box-assoc_interact_dom"/>
</dbReference>
<dbReference type="SUPFAM" id="SSF81383">
    <property type="entry name" value="F-box domain"/>
    <property type="match status" value="1"/>
</dbReference>
<dbReference type="PANTHER" id="PTHR31672:SF13">
    <property type="entry name" value="F-BOX PROTEIN CPR30-LIKE"/>
    <property type="match status" value="1"/>
</dbReference>
<protein>
    <submittedName>
        <fullName evidence="2">F-box/kelch-repeat protein</fullName>
    </submittedName>
</protein>
<dbReference type="Pfam" id="PF00646">
    <property type="entry name" value="F-box"/>
    <property type="match status" value="1"/>
</dbReference>
<organism evidence="2 3">
    <name type="scientific">Prunus yedoensis var. nudiflora</name>
    <dbReference type="NCBI Taxonomy" id="2094558"/>
    <lineage>
        <taxon>Eukaryota</taxon>
        <taxon>Viridiplantae</taxon>
        <taxon>Streptophyta</taxon>
        <taxon>Embryophyta</taxon>
        <taxon>Tracheophyta</taxon>
        <taxon>Spermatophyta</taxon>
        <taxon>Magnoliopsida</taxon>
        <taxon>eudicotyledons</taxon>
        <taxon>Gunneridae</taxon>
        <taxon>Pentapetalae</taxon>
        <taxon>rosids</taxon>
        <taxon>fabids</taxon>
        <taxon>Rosales</taxon>
        <taxon>Rosaceae</taxon>
        <taxon>Amygdaloideae</taxon>
        <taxon>Amygdaleae</taxon>
        <taxon>Prunus</taxon>
    </lineage>
</organism>
<dbReference type="InterPro" id="IPR036047">
    <property type="entry name" value="F-box-like_dom_sf"/>
</dbReference>
<evidence type="ECO:0000313" key="3">
    <source>
        <dbReference type="Proteomes" id="UP000250321"/>
    </source>
</evidence>
<dbReference type="EMBL" id="PJQY01000337">
    <property type="protein sequence ID" value="PQQ12685.1"/>
    <property type="molecule type" value="Genomic_DNA"/>
</dbReference>
<proteinExistence type="predicted"/>
<dbReference type="STRING" id="2094558.A0A314YWU6"/>
<dbReference type="Pfam" id="PF08268">
    <property type="entry name" value="FBA_3"/>
    <property type="match status" value="1"/>
</dbReference>
<dbReference type="InterPro" id="IPR001810">
    <property type="entry name" value="F-box_dom"/>
</dbReference>
<evidence type="ECO:0000259" key="1">
    <source>
        <dbReference type="PROSITE" id="PS50181"/>
    </source>
</evidence>
<dbReference type="PROSITE" id="PS50181">
    <property type="entry name" value="FBOX"/>
    <property type="match status" value="1"/>
</dbReference>
<feature type="domain" description="F-box" evidence="1">
    <location>
        <begin position="31"/>
        <end position="77"/>
    </location>
</feature>
<dbReference type="InterPro" id="IPR013187">
    <property type="entry name" value="F-box-assoc_dom_typ3"/>
</dbReference>
<dbReference type="OrthoDB" id="1165400at2759"/>
<dbReference type="InterPro" id="IPR050796">
    <property type="entry name" value="SCF_F-box_component"/>
</dbReference>
<dbReference type="PANTHER" id="PTHR31672">
    <property type="entry name" value="BNACNNG10540D PROTEIN"/>
    <property type="match status" value="1"/>
</dbReference>
<dbReference type="Gene3D" id="1.20.1280.50">
    <property type="match status" value="1"/>
</dbReference>